<name>A0ABS1BZV4_9BACT</name>
<keyword evidence="2" id="KW-1185">Reference proteome</keyword>
<accession>A0ABS1BZV4</accession>
<protein>
    <recommendedName>
        <fullName evidence="3">MlpB protein</fullName>
    </recommendedName>
</protein>
<proteinExistence type="predicted"/>
<evidence type="ECO:0000313" key="1">
    <source>
        <dbReference type="EMBL" id="MBK0401868.1"/>
    </source>
</evidence>
<comment type="caution">
    <text evidence="1">The sequence shown here is derived from an EMBL/GenBank/DDBJ whole genome shotgun (WGS) entry which is preliminary data.</text>
</comment>
<dbReference type="Proteomes" id="UP000644147">
    <property type="component" value="Unassembled WGS sequence"/>
</dbReference>
<evidence type="ECO:0000313" key="2">
    <source>
        <dbReference type="Proteomes" id="UP000644147"/>
    </source>
</evidence>
<dbReference type="PROSITE" id="PS51257">
    <property type="entry name" value="PROKAR_LIPOPROTEIN"/>
    <property type="match status" value="1"/>
</dbReference>
<evidence type="ECO:0008006" key="3">
    <source>
        <dbReference type="Google" id="ProtNLM"/>
    </source>
</evidence>
<reference evidence="1 2" key="1">
    <citation type="submission" date="2020-12" db="EMBL/GenBank/DDBJ databases">
        <title>Bacterial novel species Adhaeribacter sp. BT258 isolated from soil.</title>
        <authorList>
            <person name="Jung H.-Y."/>
        </authorList>
    </citation>
    <scope>NUCLEOTIDE SEQUENCE [LARGE SCALE GENOMIC DNA]</scope>
    <source>
        <strain evidence="1 2">BT258</strain>
    </source>
</reference>
<organism evidence="1 2">
    <name type="scientific">Adhaeribacter terrigena</name>
    <dbReference type="NCBI Taxonomy" id="2793070"/>
    <lineage>
        <taxon>Bacteria</taxon>
        <taxon>Pseudomonadati</taxon>
        <taxon>Bacteroidota</taxon>
        <taxon>Cytophagia</taxon>
        <taxon>Cytophagales</taxon>
        <taxon>Hymenobacteraceae</taxon>
        <taxon>Adhaeribacter</taxon>
    </lineage>
</organism>
<dbReference type="RefSeq" id="WP_200504470.1">
    <property type="nucleotide sequence ID" value="NZ_JAEHFX010000001.1"/>
</dbReference>
<dbReference type="EMBL" id="JAEHFX010000001">
    <property type="protein sequence ID" value="MBK0401868.1"/>
    <property type="molecule type" value="Genomic_DNA"/>
</dbReference>
<gene>
    <name evidence="1" type="ORF">I5M27_02660</name>
</gene>
<sequence length="153" mass="16723">MKNRIILPVLFAGLIMASCSQQKSENNQTAAAAPPVENTQPAAPMHAHAPENKVAGENPMTETGLPKDLVCMVNNAYMGKQQFPVPFEGKMYYGCCEMCVKTIKNERSVRFATDPVTGKEVDKSVAFIALKPGSASGEVLYFESEKNYKVFVN</sequence>